<dbReference type="InterPro" id="IPR036390">
    <property type="entry name" value="WH_DNA-bd_sf"/>
</dbReference>
<dbReference type="Gene3D" id="1.10.10.10">
    <property type="entry name" value="Winged helix-like DNA-binding domain superfamily/Winged helix DNA-binding domain"/>
    <property type="match status" value="1"/>
</dbReference>
<dbReference type="PANTHER" id="PTHR33221">
    <property type="entry name" value="WINGED HELIX-TURN-HELIX TRANSCRIPTIONAL REGULATOR, RRF2 FAMILY"/>
    <property type="match status" value="1"/>
</dbReference>
<dbReference type="InterPro" id="IPR036388">
    <property type="entry name" value="WH-like_DNA-bd_sf"/>
</dbReference>
<evidence type="ECO:0000256" key="1">
    <source>
        <dbReference type="ARBA" id="ARBA00023125"/>
    </source>
</evidence>
<dbReference type="GO" id="GO:0005829">
    <property type="term" value="C:cytosol"/>
    <property type="evidence" value="ECO:0007669"/>
    <property type="project" value="TreeGrafter"/>
</dbReference>
<dbReference type="PROSITE" id="PS01332">
    <property type="entry name" value="HTH_RRF2_1"/>
    <property type="match status" value="1"/>
</dbReference>
<dbReference type="PANTHER" id="PTHR33221:SF5">
    <property type="entry name" value="HTH-TYPE TRANSCRIPTIONAL REGULATOR ISCR"/>
    <property type="match status" value="1"/>
</dbReference>
<dbReference type="Pfam" id="PF02082">
    <property type="entry name" value="Rrf2"/>
    <property type="match status" value="1"/>
</dbReference>
<dbReference type="GO" id="GO:0003700">
    <property type="term" value="F:DNA-binding transcription factor activity"/>
    <property type="evidence" value="ECO:0007669"/>
    <property type="project" value="TreeGrafter"/>
</dbReference>
<dbReference type="RefSeq" id="WP_188160041.1">
    <property type="nucleotide sequence ID" value="NZ_BMGH01000001.1"/>
</dbReference>
<reference evidence="2" key="1">
    <citation type="journal article" date="2014" name="Int. J. Syst. Evol. Microbiol.">
        <title>Complete genome sequence of Corynebacterium casei LMG S-19264T (=DSM 44701T), isolated from a smear-ripened cheese.</title>
        <authorList>
            <consortium name="US DOE Joint Genome Institute (JGI-PGF)"/>
            <person name="Walter F."/>
            <person name="Albersmeier A."/>
            <person name="Kalinowski J."/>
            <person name="Ruckert C."/>
        </authorList>
    </citation>
    <scope>NUCLEOTIDE SEQUENCE</scope>
    <source>
        <strain evidence="2">CGMCC 1.12921</strain>
    </source>
</reference>
<organism evidence="2 3">
    <name type="scientific">Aquisalinus flavus</name>
    <dbReference type="NCBI Taxonomy" id="1526572"/>
    <lineage>
        <taxon>Bacteria</taxon>
        <taxon>Pseudomonadati</taxon>
        <taxon>Pseudomonadota</taxon>
        <taxon>Alphaproteobacteria</taxon>
        <taxon>Parvularculales</taxon>
        <taxon>Parvularculaceae</taxon>
        <taxon>Aquisalinus</taxon>
    </lineage>
</organism>
<evidence type="ECO:0000313" key="2">
    <source>
        <dbReference type="EMBL" id="GGD01773.1"/>
    </source>
</evidence>
<evidence type="ECO:0000313" key="3">
    <source>
        <dbReference type="Proteomes" id="UP000613582"/>
    </source>
</evidence>
<dbReference type="Proteomes" id="UP000613582">
    <property type="component" value="Unassembled WGS sequence"/>
</dbReference>
<sequence length="154" mass="16301">MKLTAKARYAVTALADIAAFGDDGPVALSDIAARQVISATFLEQLFAKLRKAGLVESRRGANGGYVLTAAPTQIRVSDIVRAVDEPIRTTACQPGEHIGCAGTTARCLTHDLWDELGRHIDVFLSSVTLADITGKKVLGRAMVGEPVEALEVAK</sequence>
<dbReference type="InterPro" id="IPR000944">
    <property type="entry name" value="Tscrpt_reg_Rrf2"/>
</dbReference>
<dbReference type="PROSITE" id="PS51197">
    <property type="entry name" value="HTH_RRF2_2"/>
    <property type="match status" value="1"/>
</dbReference>
<protein>
    <submittedName>
        <fullName evidence="2">Rrf2 family transcriptional regulator</fullName>
    </submittedName>
</protein>
<dbReference type="SUPFAM" id="SSF46785">
    <property type="entry name" value="Winged helix' DNA-binding domain"/>
    <property type="match status" value="1"/>
</dbReference>
<reference evidence="2" key="2">
    <citation type="submission" date="2020-09" db="EMBL/GenBank/DDBJ databases">
        <authorList>
            <person name="Sun Q."/>
            <person name="Zhou Y."/>
        </authorList>
    </citation>
    <scope>NUCLEOTIDE SEQUENCE</scope>
    <source>
        <strain evidence="2">CGMCC 1.12921</strain>
    </source>
</reference>
<keyword evidence="3" id="KW-1185">Reference proteome</keyword>
<dbReference type="AlphaFoldDB" id="A0A8J2V761"/>
<accession>A0A8J2V761</accession>
<proteinExistence type="predicted"/>
<comment type="caution">
    <text evidence="2">The sequence shown here is derived from an EMBL/GenBank/DDBJ whole genome shotgun (WGS) entry which is preliminary data.</text>
</comment>
<name>A0A8J2V761_9PROT</name>
<dbReference type="GO" id="GO:0003677">
    <property type="term" value="F:DNA binding"/>
    <property type="evidence" value="ECO:0007669"/>
    <property type="project" value="UniProtKB-KW"/>
</dbReference>
<dbReference type="EMBL" id="BMGH01000001">
    <property type="protein sequence ID" value="GGD01773.1"/>
    <property type="molecule type" value="Genomic_DNA"/>
</dbReference>
<dbReference type="NCBIfam" id="TIGR00738">
    <property type="entry name" value="rrf2_super"/>
    <property type="match status" value="1"/>
</dbReference>
<dbReference type="InterPro" id="IPR030489">
    <property type="entry name" value="TR_Rrf2-type_CS"/>
</dbReference>
<keyword evidence="1" id="KW-0238">DNA-binding</keyword>
<gene>
    <name evidence="2" type="ORF">GCM10011342_08540</name>
</gene>